<feature type="transmembrane region" description="Helical" evidence="5">
    <location>
        <begin position="354"/>
        <end position="377"/>
    </location>
</feature>
<dbReference type="OrthoDB" id="448399at2759"/>
<name>S9UFN0_9TRYP</name>
<protein>
    <recommendedName>
        <fullName evidence="6">Exonuclease domain-containing protein</fullName>
    </recommendedName>
</protein>
<evidence type="ECO:0000313" key="7">
    <source>
        <dbReference type="EMBL" id="EPY27713.1"/>
    </source>
</evidence>
<gene>
    <name evidence="8" type="ORF">STCU_00703</name>
    <name evidence="7" type="ORF">STCU_05613</name>
</gene>
<dbReference type="InterPro" id="IPR013520">
    <property type="entry name" value="Ribonucl_H"/>
</dbReference>
<comment type="caution">
    <text evidence="7">The sequence shown here is derived from an EMBL/GenBank/DDBJ whole genome shotgun (WGS) entry which is preliminary data.</text>
</comment>
<dbReference type="GO" id="GO:0003676">
    <property type="term" value="F:nucleic acid binding"/>
    <property type="evidence" value="ECO:0007669"/>
    <property type="project" value="InterPro"/>
</dbReference>
<dbReference type="AlphaFoldDB" id="S9UFN0"/>
<dbReference type="InterPro" id="IPR051274">
    <property type="entry name" value="3-5_Exoribonuclease"/>
</dbReference>
<evidence type="ECO:0000256" key="4">
    <source>
        <dbReference type="SAM" id="MobiDB-lite"/>
    </source>
</evidence>
<evidence type="ECO:0000259" key="6">
    <source>
        <dbReference type="SMART" id="SM00479"/>
    </source>
</evidence>
<dbReference type="EMBL" id="ATMH01005613">
    <property type="protein sequence ID" value="EPY27713.1"/>
    <property type="molecule type" value="Genomic_DNA"/>
</dbReference>
<dbReference type="Gene3D" id="3.30.420.10">
    <property type="entry name" value="Ribonuclease H-like superfamily/Ribonuclease H"/>
    <property type="match status" value="1"/>
</dbReference>
<dbReference type="EMBL" id="ATMH01000703">
    <property type="protein sequence ID" value="EPY36204.1"/>
    <property type="molecule type" value="Genomic_DNA"/>
</dbReference>
<keyword evidence="5" id="KW-0812">Transmembrane</keyword>
<feature type="compositionally biased region" description="Basic and acidic residues" evidence="4">
    <location>
        <begin position="15"/>
        <end position="25"/>
    </location>
</feature>
<dbReference type="PANTHER" id="PTHR23044">
    <property type="entry name" value="3'-5' EXONUCLEASE ERI1-RELATED"/>
    <property type="match status" value="1"/>
</dbReference>
<sequence>MPTKHNKRSKANEASQKERRADRHGGGGRASHGRRPARGTGYLSNFTNPHINSNNNARTFDCEDPLDLQLFDYVIVVDVEATCDERRGDGYPHEVIELPAVLVDVRRGLIDRERSFCTYIKPWRNPRLTDFCTELTGITQTDVETAPDITEAVAAFVAWYHDTIPRGAKVVFAADGPWDFKKFLNECHVLRDHVSLPTIFYEYLDIRTSFARRYNHGAPIKLDAMLRYMQLRFEGRPHCGFDDAYNIARLMVAMMKDGCVFDFLLAIPLDDPYHYHLEGYPLYRREEGSGRVDRDVVDDIAKSCFGADYFAFGERQREEVQQYRQAHPHLFKNKNVVALKRRRDRAALRQRRLWLYRVLVVLVSVALVLALCLPRAWLPFHRRAAVLDEEAAL</sequence>
<keyword evidence="2" id="KW-0378">Hydrolase</keyword>
<dbReference type="InterPro" id="IPR012337">
    <property type="entry name" value="RNaseH-like_sf"/>
</dbReference>
<dbReference type="PANTHER" id="PTHR23044:SF25">
    <property type="entry name" value="EXONUCLEASE DOMAIN-CONTAINING PROTEIN"/>
    <property type="match status" value="1"/>
</dbReference>
<evidence type="ECO:0000313" key="8">
    <source>
        <dbReference type="EMBL" id="EPY36204.1"/>
    </source>
</evidence>
<evidence type="ECO:0000313" key="9">
    <source>
        <dbReference type="Proteomes" id="UP000015354"/>
    </source>
</evidence>
<organism evidence="7 9">
    <name type="scientific">Strigomonas culicis</name>
    <dbReference type="NCBI Taxonomy" id="28005"/>
    <lineage>
        <taxon>Eukaryota</taxon>
        <taxon>Discoba</taxon>
        <taxon>Euglenozoa</taxon>
        <taxon>Kinetoplastea</taxon>
        <taxon>Metakinetoplastina</taxon>
        <taxon>Trypanosomatida</taxon>
        <taxon>Trypanosomatidae</taxon>
        <taxon>Strigomonadinae</taxon>
        <taxon>Strigomonas</taxon>
    </lineage>
</organism>
<evidence type="ECO:0000256" key="5">
    <source>
        <dbReference type="SAM" id="Phobius"/>
    </source>
</evidence>
<keyword evidence="3" id="KW-0269">Exonuclease</keyword>
<evidence type="ECO:0000256" key="2">
    <source>
        <dbReference type="ARBA" id="ARBA00022801"/>
    </source>
</evidence>
<proteinExistence type="predicted"/>
<reference evidence="7 9" key="1">
    <citation type="journal article" date="2013" name="PLoS ONE">
        <title>Predicting the Proteins of Angomonas deanei, Strigomonas culicis and Their Respective Endosymbionts Reveals New Aspects of the Trypanosomatidae Family.</title>
        <authorList>
            <person name="Motta M.C."/>
            <person name="Martins A.C."/>
            <person name="de Souza S.S."/>
            <person name="Catta-Preta C.M."/>
            <person name="Silva R."/>
            <person name="Klein C.C."/>
            <person name="de Almeida L.G."/>
            <person name="de Lima Cunha O."/>
            <person name="Ciapina L.P."/>
            <person name="Brocchi M."/>
            <person name="Colabardini A.C."/>
            <person name="de Araujo Lima B."/>
            <person name="Machado C.R."/>
            <person name="de Almeida Soares C.M."/>
            <person name="Probst C.M."/>
            <person name="de Menezes C.B."/>
            <person name="Thompson C.E."/>
            <person name="Bartholomeu D.C."/>
            <person name="Gradia D.F."/>
            <person name="Pavoni D.P."/>
            <person name="Grisard E.C."/>
            <person name="Fantinatti-Garboggini F."/>
            <person name="Marchini F.K."/>
            <person name="Rodrigues-Luiz G.F."/>
            <person name="Wagner G."/>
            <person name="Goldman G.H."/>
            <person name="Fietto J.L."/>
            <person name="Elias M.C."/>
            <person name="Goldman M.H."/>
            <person name="Sagot M.F."/>
            <person name="Pereira M."/>
            <person name="Stoco P.H."/>
            <person name="de Mendonca-Neto R.P."/>
            <person name="Teixeira S.M."/>
            <person name="Maciel T.E."/>
            <person name="de Oliveira Mendes T.A."/>
            <person name="Urmenyi T.P."/>
            <person name="de Souza W."/>
            <person name="Schenkman S."/>
            <person name="de Vasconcelos A.T."/>
        </authorList>
    </citation>
    <scope>NUCLEOTIDE SEQUENCE [LARGE SCALE GENOMIC DNA]</scope>
</reference>
<reference evidence="7" key="2">
    <citation type="submission" date="2013-03" db="EMBL/GenBank/DDBJ databases">
        <authorList>
            <person name="Motta M.C.M."/>
            <person name="Martins A.C.A."/>
            <person name="Preta C.M.C.C."/>
            <person name="Silva R."/>
            <person name="de Souza S.S."/>
            <person name="Klein C.C."/>
            <person name="de Almeida L.G.P."/>
            <person name="Cunha O.L."/>
            <person name="Colabardini A.C."/>
            <person name="Lima B.A."/>
            <person name="Machado C.R."/>
            <person name="Soares C.M.A."/>
            <person name="de Menezes C.B.A."/>
            <person name="Bartolomeu D.C."/>
            <person name="Grisard E.C."/>
            <person name="Fantinatti-Garboggini F."/>
            <person name="Rodrigues-Luiz G.F."/>
            <person name="Wagner G."/>
            <person name="Goldman G.H."/>
            <person name="Fietto J.L.R."/>
            <person name="Ciapina L.P."/>
            <person name="Brocchi M."/>
            <person name="Elias M.C."/>
            <person name="Goldman M.H.S."/>
            <person name="Sagot M.-F."/>
            <person name="Pereira M."/>
            <person name="Stoco P.H."/>
            <person name="Teixeira S.M.R."/>
            <person name="de Mendonca-Neto R.P."/>
            <person name="Maciel T.E.F."/>
            <person name="Mendes T.A.O."/>
            <person name="Urmenyi T.P."/>
            <person name="Teixeira M.M.G."/>
            <person name="de Camargo E.F.P."/>
            <person name="de Sousa W."/>
            <person name="Schenkman S."/>
            <person name="de Vasconcelos A.T.R."/>
        </authorList>
    </citation>
    <scope>NUCLEOTIDE SEQUENCE</scope>
</reference>
<dbReference type="InterPro" id="IPR047201">
    <property type="entry name" value="ERI-1_3'hExo-like"/>
</dbReference>
<dbReference type="GO" id="GO:0000175">
    <property type="term" value="F:3'-5'-RNA exonuclease activity"/>
    <property type="evidence" value="ECO:0007669"/>
    <property type="project" value="InterPro"/>
</dbReference>
<keyword evidence="9" id="KW-1185">Reference proteome</keyword>
<dbReference type="SMART" id="SM00479">
    <property type="entry name" value="EXOIII"/>
    <property type="match status" value="1"/>
</dbReference>
<feature type="region of interest" description="Disordered" evidence="4">
    <location>
        <begin position="1"/>
        <end position="49"/>
    </location>
</feature>
<dbReference type="CDD" id="cd06133">
    <property type="entry name" value="ERI-1_3'hExo_like"/>
    <property type="match status" value="1"/>
</dbReference>
<dbReference type="Proteomes" id="UP000015354">
    <property type="component" value="Unassembled WGS sequence"/>
</dbReference>
<keyword evidence="1" id="KW-0540">Nuclease</keyword>
<dbReference type="SUPFAM" id="SSF53098">
    <property type="entry name" value="Ribonuclease H-like"/>
    <property type="match status" value="1"/>
</dbReference>
<feature type="domain" description="Exonuclease" evidence="6">
    <location>
        <begin position="73"/>
        <end position="260"/>
    </location>
</feature>
<keyword evidence="5" id="KW-0472">Membrane</keyword>
<evidence type="ECO:0000256" key="3">
    <source>
        <dbReference type="ARBA" id="ARBA00022839"/>
    </source>
</evidence>
<accession>S9UFN0</accession>
<dbReference type="InterPro" id="IPR036397">
    <property type="entry name" value="RNaseH_sf"/>
</dbReference>
<dbReference type="Pfam" id="PF00929">
    <property type="entry name" value="RNase_T"/>
    <property type="match status" value="1"/>
</dbReference>
<keyword evidence="5" id="KW-1133">Transmembrane helix</keyword>
<evidence type="ECO:0000256" key="1">
    <source>
        <dbReference type="ARBA" id="ARBA00022722"/>
    </source>
</evidence>